<reference evidence="2" key="1">
    <citation type="submission" date="2009-12" db="EMBL/GenBank/DDBJ databases">
        <title>Complete sequence of Treponema azotonutricium strain ZAS-9.</title>
        <authorList>
            <person name="Tetu S.G."/>
            <person name="Matson E."/>
            <person name="Ren Q."/>
            <person name="Seshadri R."/>
            <person name="Elbourne L."/>
            <person name="Hassan K.A."/>
            <person name="Durkin A."/>
            <person name="Radune D."/>
            <person name="Mohamoud Y."/>
            <person name="Shay R."/>
            <person name="Jin S."/>
            <person name="Zhang X."/>
            <person name="Lucey K."/>
            <person name="Ballor N.R."/>
            <person name="Ottesen E."/>
            <person name="Rosenthal R."/>
            <person name="Allen A."/>
            <person name="Leadbetter J.R."/>
            <person name="Paulsen I.T."/>
        </authorList>
    </citation>
    <scope>NUCLEOTIDE SEQUENCE [LARGE SCALE GENOMIC DNA]</scope>
    <source>
        <strain evidence="2">ATCC BAA-888 / DSM 13862 / ZAS-9</strain>
    </source>
</reference>
<dbReference type="AlphaFoldDB" id="F5Y8G8"/>
<organism evidence="1 2">
    <name type="scientific">Leadbettera azotonutricia (strain ATCC BAA-888 / DSM 13862 / ZAS-9)</name>
    <name type="common">Treponema azotonutricium</name>
    <dbReference type="NCBI Taxonomy" id="545695"/>
    <lineage>
        <taxon>Bacteria</taxon>
        <taxon>Pseudomonadati</taxon>
        <taxon>Spirochaetota</taxon>
        <taxon>Spirochaetia</taxon>
        <taxon>Spirochaetales</taxon>
        <taxon>Breznakiellaceae</taxon>
        <taxon>Leadbettera</taxon>
    </lineage>
</organism>
<proteinExistence type="predicted"/>
<dbReference type="InParanoid" id="F5Y8G8"/>
<dbReference type="HOGENOM" id="CLU_212845_0_0_12"/>
<dbReference type="KEGG" id="taz:TREAZ_3352"/>
<name>F5Y8G8_LEAAZ</name>
<evidence type="ECO:0000313" key="2">
    <source>
        <dbReference type="Proteomes" id="UP000009222"/>
    </source>
</evidence>
<keyword evidence="2" id="KW-1185">Reference proteome</keyword>
<dbReference type="EMBL" id="CP001841">
    <property type="protein sequence ID" value="AEF83206.1"/>
    <property type="molecule type" value="Genomic_DNA"/>
</dbReference>
<protein>
    <submittedName>
        <fullName evidence="1">Uncharacterized protein</fullName>
    </submittedName>
</protein>
<reference evidence="1 2" key="2">
    <citation type="journal article" date="2011" name="ISME J.">
        <title>RNA-seq reveals cooperative metabolic interactions between two termite-gut spirochete species in co-culture.</title>
        <authorList>
            <person name="Rosenthal A.Z."/>
            <person name="Matson E.G."/>
            <person name="Eldar A."/>
            <person name="Leadbetter J.R."/>
        </authorList>
    </citation>
    <scope>NUCLEOTIDE SEQUENCE [LARGE SCALE GENOMIC DNA]</scope>
    <source>
        <strain evidence="2">ATCC BAA-888 / DSM 13862 / ZAS-9</strain>
    </source>
</reference>
<accession>F5Y8G8</accession>
<dbReference type="Proteomes" id="UP000009222">
    <property type="component" value="Chromosome"/>
</dbReference>
<evidence type="ECO:0000313" key="1">
    <source>
        <dbReference type="EMBL" id="AEF83206.1"/>
    </source>
</evidence>
<sequence length="55" mass="6074">MDHIVFLIRGEGVNTPPLGAVKKVLSPESNSLREQHTSRLAAGLLIPIQKISWVR</sequence>
<gene>
    <name evidence="1" type="ordered locus">TREAZ_3352</name>
</gene>